<name>A0AAN4YMK7_ASPOZ</name>
<accession>A0AAN4YMK7</accession>
<evidence type="ECO:0000313" key="3">
    <source>
        <dbReference type="Proteomes" id="UP001165205"/>
    </source>
</evidence>
<dbReference type="EMBL" id="BSYA01000065">
    <property type="protein sequence ID" value="GMG30023.1"/>
    <property type="molecule type" value="Genomic_DNA"/>
</dbReference>
<dbReference type="Proteomes" id="UP001165205">
    <property type="component" value="Unassembled WGS sequence"/>
</dbReference>
<sequence>MAPGLRKRSHGWFESKSTVSTANGVHHEGYDNHSPGWVRNAMDRLTAPNRQGQTSLVINKRLKAESFGYPRDYRVDRRSKFWARDGEGELRFQNGGWMR</sequence>
<evidence type="ECO:0000256" key="1">
    <source>
        <dbReference type="SAM" id="MobiDB-lite"/>
    </source>
</evidence>
<evidence type="ECO:0000313" key="2">
    <source>
        <dbReference type="EMBL" id="GMG30023.1"/>
    </source>
</evidence>
<dbReference type="AlphaFoldDB" id="A0AAN4YMK7"/>
<reference evidence="2" key="1">
    <citation type="submission" date="2023-04" db="EMBL/GenBank/DDBJ databases">
        <title>Aspergillus oryzae NBRC 4228.</title>
        <authorList>
            <person name="Ichikawa N."/>
            <person name="Sato H."/>
            <person name="Tonouchi N."/>
        </authorList>
    </citation>
    <scope>NUCLEOTIDE SEQUENCE</scope>
    <source>
        <strain evidence="2">NBRC 4228</strain>
    </source>
</reference>
<comment type="caution">
    <text evidence="2">The sequence shown here is derived from an EMBL/GenBank/DDBJ whole genome shotgun (WGS) entry which is preliminary data.</text>
</comment>
<feature type="compositionally biased region" description="Basic residues" evidence="1">
    <location>
        <begin position="1"/>
        <end position="10"/>
    </location>
</feature>
<organism evidence="2 3">
    <name type="scientific">Aspergillus oryzae</name>
    <name type="common">Yellow koji mold</name>
    <dbReference type="NCBI Taxonomy" id="5062"/>
    <lineage>
        <taxon>Eukaryota</taxon>
        <taxon>Fungi</taxon>
        <taxon>Dikarya</taxon>
        <taxon>Ascomycota</taxon>
        <taxon>Pezizomycotina</taxon>
        <taxon>Eurotiomycetes</taxon>
        <taxon>Eurotiomycetidae</taxon>
        <taxon>Eurotiales</taxon>
        <taxon>Aspergillaceae</taxon>
        <taxon>Aspergillus</taxon>
        <taxon>Aspergillus subgen. Circumdati</taxon>
    </lineage>
</organism>
<gene>
    <name evidence="2" type="ORF">Aory04_000617000</name>
</gene>
<protein>
    <submittedName>
        <fullName evidence="2">Unnamed protein product</fullName>
    </submittedName>
</protein>
<feature type="region of interest" description="Disordered" evidence="1">
    <location>
        <begin position="1"/>
        <end position="36"/>
    </location>
</feature>
<proteinExistence type="predicted"/>